<accession>A0A2P2NYT2</accession>
<organism evidence="1">
    <name type="scientific">Rhizophora mucronata</name>
    <name type="common">Asiatic mangrove</name>
    <dbReference type="NCBI Taxonomy" id="61149"/>
    <lineage>
        <taxon>Eukaryota</taxon>
        <taxon>Viridiplantae</taxon>
        <taxon>Streptophyta</taxon>
        <taxon>Embryophyta</taxon>
        <taxon>Tracheophyta</taxon>
        <taxon>Spermatophyta</taxon>
        <taxon>Magnoliopsida</taxon>
        <taxon>eudicotyledons</taxon>
        <taxon>Gunneridae</taxon>
        <taxon>Pentapetalae</taxon>
        <taxon>rosids</taxon>
        <taxon>fabids</taxon>
        <taxon>Malpighiales</taxon>
        <taxon>Rhizophoraceae</taxon>
        <taxon>Rhizophora</taxon>
    </lineage>
</organism>
<dbReference type="EMBL" id="GGEC01067075">
    <property type="protein sequence ID" value="MBX47559.1"/>
    <property type="molecule type" value="Transcribed_RNA"/>
</dbReference>
<name>A0A2P2NYT2_RHIMU</name>
<evidence type="ECO:0000313" key="1">
    <source>
        <dbReference type="EMBL" id="MBX47559.1"/>
    </source>
</evidence>
<sequence>MVETTLETSHTKAQGRFTTPVTYDVSSLPSSKQKYVSIGSKRVLNHITITNRKQMY</sequence>
<dbReference type="AlphaFoldDB" id="A0A2P2NYT2"/>
<protein>
    <submittedName>
        <fullName evidence="1">Uncharacterized protein</fullName>
    </submittedName>
</protein>
<reference evidence="1" key="1">
    <citation type="submission" date="2018-02" db="EMBL/GenBank/DDBJ databases">
        <title>Rhizophora mucronata_Transcriptome.</title>
        <authorList>
            <person name="Meera S.P."/>
            <person name="Sreeshan A."/>
            <person name="Augustine A."/>
        </authorList>
    </citation>
    <scope>NUCLEOTIDE SEQUENCE</scope>
    <source>
        <tissue evidence="1">Leaf</tissue>
    </source>
</reference>
<proteinExistence type="predicted"/>